<dbReference type="FunFam" id="1.10.10.10:FF:000001">
    <property type="entry name" value="LysR family transcriptional regulator"/>
    <property type="match status" value="1"/>
</dbReference>
<dbReference type="SUPFAM" id="SSF46785">
    <property type="entry name" value="Winged helix' DNA-binding domain"/>
    <property type="match status" value="1"/>
</dbReference>
<feature type="domain" description="HTH lysR-type" evidence="5">
    <location>
        <begin position="1"/>
        <end position="58"/>
    </location>
</feature>
<protein>
    <submittedName>
        <fullName evidence="6">DNA-binding transcriptional LysR family regulator</fullName>
    </submittedName>
</protein>
<keyword evidence="3 6" id="KW-0238">DNA-binding</keyword>
<proteinExistence type="inferred from homology"/>
<organism evidence="6 7">
    <name type="scientific">Paraburkholderia bannensis</name>
    <dbReference type="NCBI Taxonomy" id="765414"/>
    <lineage>
        <taxon>Bacteria</taxon>
        <taxon>Pseudomonadati</taxon>
        <taxon>Pseudomonadota</taxon>
        <taxon>Betaproteobacteria</taxon>
        <taxon>Burkholderiales</taxon>
        <taxon>Burkholderiaceae</taxon>
        <taxon>Paraburkholderia</taxon>
    </lineage>
</organism>
<dbReference type="Proteomes" id="UP000571554">
    <property type="component" value="Unassembled WGS sequence"/>
</dbReference>
<evidence type="ECO:0000313" key="6">
    <source>
        <dbReference type="EMBL" id="MBB6105227.1"/>
    </source>
</evidence>
<keyword evidence="2" id="KW-0805">Transcription regulation</keyword>
<comment type="caution">
    <text evidence="6">The sequence shown here is derived from an EMBL/GenBank/DDBJ whole genome shotgun (WGS) entry which is preliminary data.</text>
</comment>
<evidence type="ECO:0000256" key="2">
    <source>
        <dbReference type="ARBA" id="ARBA00023015"/>
    </source>
</evidence>
<dbReference type="RefSeq" id="WP_183727809.1">
    <property type="nucleotide sequence ID" value="NZ_JACHBW010000016.1"/>
</dbReference>
<dbReference type="Pfam" id="PF00126">
    <property type="entry name" value="HTH_1"/>
    <property type="match status" value="1"/>
</dbReference>
<dbReference type="PRINTS" id="PR00039">
    <property type="entry name" value="HTHLYSR"/>
</dbReference>
<accession>A0A7W9U1B0</accession>
<dbReference type="SUPFAM" id="SSF53850">
    <property type="entry name" value="Periplasmic binding protein-like II"/>
    <property type="match status" value="1"/>
</dbReference>
<dbReference type="Gene3D" id="1.10.10.10">
    <property type="entry name" value="Winged helix-like DNA-binding domain superfamily/Winged helix DNA-binding domain"/>
    <property type="match status" value="1"/>
</dbReference>
<dbReference type="InterPro" id="IPR036390">
    <property type="entry name" value="WH_DNA-bd_sf"/>
</dbReference>
<dbReference type="GO" id="GO:0003700">
    <property type="term" value="F:DNA-binding transcription factor activity"/>
    <property type="evidence" value="ECO:0007669"/>
    <property type="project" value="InterPro"/>
</dbReference>
<dbReference type="AlphaFoldDB" id="A0A7W9U1B0"/>
<dbReference type="Pfam" id="PF03466">
    <property type="entry name" value="LysR_substrate"/>
    <property type="match status" value="1"/>
</dbReference>
<name>A0A7W9U1B0_9BURK</name>
<dbReference type="GO" id="GO:0003677">
    <property type="term" value="F:DNA binding"/>
    <property type="evidence" value="ECO:0007669"/>
    <property type="project" value="UniProtKB-KW"/>
</dbReference>
<dbReference type="EMBL" id="JACHBW010000016">
    <property type="protein sequence ID" value="MBB6105227.1"/>
    <property type="molecule type" value="Genomic_DNA"/>
</dbReference>
<comment type="similarity">
    <text evidence="1">Belongs to the LysR transcriptional regulatory family.</text>
</comment>
<dbReference type="PANTHER" id="PTHR30346:SF30">
    <property type="entry name" value="SMALL NEUTRAL PROTEASE REGULATORY PROTEIN"/>
    <property type="match status" value="1"/>
</dbReference>
<dbReference type="GO" id="GO:0032993">
    <property type="term" value="C:protein-DNA complex"/>
    <property type="evidence" value="ECO:0007669"/>
    <property type="project" value="TreeGrafter"/>
</dbReference>
<evidence type="ECO:0000256" key="4">
    <source>
        <dbReference type="ARBA" id="ARBA00023163"/>
    </source>
</evidence>
<sequence>MDFRHFRTFVIAAEELHFGHTAERLGIAQPAVTQQIKALETQLGFKVFHRVRRGIELTTAGTVFLDHARAALAQAETAVLAGRRASRGELGKLCIAYANSIVLEPELPALLKRFTQARPEVELELRSVSVQEQMSALADERIDVAFLRSPPGALPGSIRITPFSRTPLDMVLARDHRLARRKRVTLREVADDRLIVVDDPPGVGLGHRAMELCLEAGFEPASVLRTTDSVGVMRFAAAGLGVGLVPRTLARFDVEDAVFKPLAMANGYSEVVIATRAYDRAAATQALLAMAV</sequence>
<gene>
    <name evidence="6" type="ORF">F4827_005093</name>
</gene>
<dbReference type="CDD" id="cd08414">
    <property type="entry name" value="PBP2_LTTR_aromatics_like"/>
    <property type="match status" value="1"/>
</dbReference>
<dbReference type="PROSITE" id="PS50931">
    <property type="entry name" value="HTH_LYSR"/>
    <property type="match status" value="1"/>
</dbReference>
<keyword evidence="4" id="KW-0804">Transcription</keyword>
<dbReference type="InterPro" id="IPR036388">
    <property type="entry name" value="WH-like_DNA-bd_sf"/>
</dbReference>
<dbReference type="Gene3D" id="3.40.190.10">
    <property type="entry name" value="Periplasmic binding protein-like II"/>
    <property type="match status" value="2"/>
</dbReference>
<keyword evidence="7" id="KW-1185">Reference proteome</keyword>
<evidence type="ECO:0000256" key="3">
    <source>
        <dbReference type="ARBA" id="ARBA00023125"/>
    </source>
</evidence>
<evidence type="ECO:0000259" key="5">
    <source>
        <dbReference type="PROSITE" id="PS50931"/>
    </source>
</evidence>
<evidence type="ECO:0000313" key="7">
    <source>
        <dbReference type="Proteomes" id="UP000571554"/>
    </source>
</evidence>
<dbReference type="PANTHER" id="PTHR30346">
    <property type="entry name" value="TRANSCRIPTIONAL DUAL REGULATOR HCAR-RELATED"/>
    <property type="match status" value="1"/>
</dbReference>
<dbReference type="InterPro" id="IPR005119">
    <property type="entry name" value="LysR_subst-bd"/>
</dbReference>
<evidence type="ECO:0000256" key="1">
    <source>
        <dbReference type="ARBA" id="ARBA00009437"/>
    </source>
</evidence>
<reference evidence="6 7" key="1">
    <citation type="submission" date="2020-08" db="EMBL/GenBank/DDBJ databases">
        <title>Above-ground endophytic microbial communities from plants in different locations in the United States.</title>
        <authorList>
            <person name="Frank C."/>
        </authorList>
    </citation>
    <scope>NUCLEOTIDE SEQUENCE [LARGE SCALE GENOMIC DNA]</scope>
    <source>
        <strain evidence="6 7">WP4_2_2</strain>
    </source>
</reference>
<dbReference type="InterPro" id="IPR000847">
    <property type="entry name" value="LysR_HTH_N"/>
</dbReference>